<evidence type="ECO:0000313" key="2">
    <source>
        <dbReference type="Proteomes" id="UP000000483"/>
    </source>
</evidence>
<accession>F2NJF2</accession>
<reference evidence="1 2" key="1">
    <citation type="journal article" date="2011" name="Stand. Genomic Sci.">
        <title>Complete genome sequence of the acetate-degrading sulfate reducer Desulfobacca acetoxidans type strain (ASRB2).</title>
        <authorList>
            <person name="Goker M."/>
            <person name="Teshima H."/>
            <person name="Lapidus A."/>
            <person name="Nolan M."/>
            <person name="Lucas S."/>
            <person name="Hammon N."/>
            <person name="Deshpande S."/>
            <person name="Cheng J.F."/>
            <person name="Tapia R."/>
            <person name="Han C."/>
            <person name="Goodwin L."/>
            <person name="Pitluck S."/>
            <person name="Huntemann M."/>
            <person name="Liolios K."/>
            <person name="Ivanova N."/>
            <person name="Pagani I."/>
            <person name="Mavromatis K."/>
            <person name="Ovchinikova G."/>
            <person name="Pati A."/>
            <person name="Chen A."/>
            <person name="Palaniappan K."/>
            <person name="Land M."/>
            <person name="Hauser L."/>
            <person name="Brambilla E.M."/>
            <person name="Rohde M."/>
            <person name="Spring S."/>
            <person name="Detter J.C."/>
            <person name="Woyke T."/>
            <person name="Bristow J."/>
            <person name="Eisen J.A."/>
            <person name="Markowitz V."/>
            <person name="Hugenholtz P."/>
            <person name="Kyrpides N.C."/>
            <person name="Klenk H.P."/>
        </authorList>
    </citation>
    <scope>NUCLEOTIDE SEQUENCE [LARGE SCALE GENOMIC DNA]</scope>
    <source>
        <strain evidence="2">ATCC 700848 / DSM 11109 / ASRB2</strain>
    </source>
</reference>
<protein>
    <submittedName>
        <fullName evidence="1">Putative acetyltransferase</fullName>
    </submittedName>
</protein>
<dbReference type="HOGENOM" id="CLU_2301243_0_0_7"/>
<dbReference type="Proteomes" id="UP000000483">
    <property type="component" value="Chromosome"/>
</dbReference>
<dbReference type="AlphaFoldDB" id="F2NJF2"/>
<organism evidence="1 2">
    <name type="scientific">Desulfobacca acetoxidans (strain ATCC 700848 / DSM 11109 / ASRB2)</name>
    <dbReference type="NCBI Taxonomy" id="880072"/>
    <lineage>
        <taxon>Bacteria</taxon>
        <taxon>Pseudomonadati</taxon>
        <taxon>Thermodesulfobacteriota</taxon>
        <taxon>Desulfobaccia</taxon>
        <taxon>Desulfobaccales</taxon>
        <taxon>Desulfobaccaceae</taxon>
        <taxon>Desulfobacca</taxon>
    </lineage>
</organism>
<sequence length="100" mass="11467">MPENFRRRDELRFAALRHYSTHRLIVGENLVFAQATAVVNHFYKTHRLIVGENLVFAQATAVVKHFYKDLLVFSYLLPAPPPLIILFGKALALTINGEIY</sequence>
<evidence type="ECO:0000313" key="1">
    <source>
        <dbReference type="EMBL" id="AEB09464.1"/>
    </source>
</evidence>
<proteinExistence type="predicted"/>
<gene>
    <name evidence="1" type="ordered locus">Desac_1613</name>
</gene>
<name>F2NJF2_DESAR</name>
<dbReference type="KEGG" id="dao:Desac_1613"/>
<keyword evidence="2" id="KW-1185">Reference proteome</keyword>
<dbReference type="STRING" id="880072.Desac_1613"/>
<dbReference type="GO" id="GO:0016740">
    <property type="term" value="F:transferase activity"/>
    <property type="evidence" value="ECO:0007669"/>
    <property type="project" value="UniProtKB-KW"/>
</dbReference>
<reference evidence="2" key="2">
    <citation type="submission" date="2011-03" db="EMBL/GenBank/DDBJ databases">
        <title>The complete genome of Desulfobacca acetoxidans DSM 11109.</title>
        <authorList>
            <consortium name="US DOE Joint Genome Institute (JGI-PGF)"/>
            <person name="Lucas S."/>
            <person name="Copeland A."/>
            <person name="Lapidus A."/>
            <person name="Bruce D."/>
            <person name="Goodwin L."/>
            <person name="Pitluck S."/>
            <person name="Peters L."/>
            <person name="Kyrpides N."/>
            <person name="Mavromatis K."/>
            <person name="Ivanova N."/>
            <person name="Ovchinnikova G."/>
            <person name="Teshima H."/>
            <person name="Detter J.C."/>
            <person name="Han C."/>
            <person name="Land M."/>
            <person name="Hauser L."/>
            <person name="Markowitz V."/>
            <person name="Cheng J.-F."/>
            <person name="Hugenholtz P."/>
            <person name="Woyke T."/>
            <person name="Wu D."/>
            <person name="Spring S."/>
            <person name="Schueler E."/>
            <person name="Brambilla E."/>
            <person name="Klenk H.-P."/>
            <person name="Eisen J.A."/>
        </authorList>
    </citation>
    <scope>NUCLEOTIDE SEQUENCE [LARGE SCALE GENOMIC DNA]</scope>
    <source>
        <strain evidence="2">ATCC 700848 / DSM 11109 / ASRB2</strain>
    </source>
</reference>
<keyword evidence="1" id="KW-0808">Transferase</keyword>
<dbReference type="EMBL" id="CP002629">
    <property type="protein sequence ID" value="AEB09464.1"/>
    <property type="molecule type" value="Genomic_DNA"/>
</dbReference>